<dbReference type="Proteomes" id="UP000028981">
    <property type="component" value="Unassembled WGS sequence"/>
</dbReference>
<accession>A0A087M3J2</accession>
<proteinExistence type="predicted"/>
<dbReference type="OrthoDB" id="72471at2"/>
<gene>
    <name evidence="1" type="ORF">JP75_07785</name>
</gene>
<evidence type="ECO:0000313" key="2">
    <source>
        <dbReference type="Proteomes" id="UP000028981"/>
    </source>
</evidence>
<organism evidence="1 2">
    <name type="scientific">Devosia riboflavina</name>
    <dbReference type="NCBI Taxonomy" id="46914"/>
    <lineage>
        <taxon>Bacteria</taxon>
        <taxon>Pseudomonadati</taxon>
        <taxon>Pseudomonadota</taxon>
        <taxon>Alphaproteobacteria</taxon>
        <taxon>Hyphomicrobiales</taxon>
        <taxon>Devosiaceae</taxon>
        <taxon>Devosia</taxon>
    </lineage>
</organism>
<keyword evidence="2" id="KW-1185">Reference proteome</keyword>
<dbReference type="EMBL" id="JQGC01000006">
    <property type="protein sequence ID" value="KFL31445.1"/>
    <property type="molecule type" value="Genomic_DNA"/>
</dbReference>
<protein>
    <recommendedName>
        <fullName evidence="3">ASCH domain-containing protein</fullName>
    </recommendedName>
</protein>
<evidence type="ECO:0000313" key="1">
    <source>
        <dbReference type="EMBL" id="KFL31445.1"/>
    </source>
</evidence>
<dbReference type="RefSeq" id="WP_035081196.1">
    <property type="nucleotide sequence ID" value="NZ_JQGC01000006.1"/>
</dbReference>
<dbReference type="AlphaFoldDB" id="A0A087M3J2"/>
<sequence>MADRPMLFSGPMVRALLAGTKTQTRRILKPQPEQFPIDDKGTLCEVGVIHVEGDALPRIHHGRVITAQKLKCAVGDRLWVREAHAILPRTAYRGSIGVGTIAQMEHPTDDYSAALFREGFDRSGRPLWRPSIHMPRWASRLTLTVTDVRVERLQSVSEQDAWAEGCAKGEPDDVGGFFPAEEADPSGIGYRGWDNARDWYADLWDHINGEGAWEANPWVAAYTFTVHQGNIDAPA</sequence>
<name>A0A087M3J2_9HYPH</name>
<evidence type="ECO:0008006" key="3">
    <source>
        <dbReference type="Google" id="ProtNLM"/>
    </source>
</evidence>
<dbReference type="STRING" id="46914.JP75_07785"/>
<comment type="caution">
    <text evidence="1">The sequence shown here is derived from an EMBL/GenBank/DDBJ whole genome shotgun (WGS) entry which is preliminary data.</text>
</comment>
<reference evidence="1 2" key="1">
    <citation type="submission" date="2014-08" db="EMBL/GenBank/DDBJ databases">
        <authorList>
            <person name="Hassan Y.I."/>
            <person name="Lepp D."/>
            <person name="Zhou T."/>
        </authorList>
    </citation>
    <scope>NUCLEOTIDE SEQUENCE [LARGE SCALE GENOMIC DNA]</scope>
    <source>
        <strain evidence="1 2">IFO13584</strain>
    </source>
</reference>